<accession>A0A4R2L1P5</accession>
<protein>
    <submittedName>
        <fullName evidence="2">Putative membrane protein</fullName>
    </submittedName>
</protein>
<keyword evidence="3" id="KW-1185">Reference proteome</keyword>
<dbReference type="RefSeq" id="WP_132244456.1">
    <property type="nucleotide sequence ID" value="NZ_SLWV01000008.1"/>
</dbReference>
<dbReference type="PANTHER" id="PTHR36007:SF2">
    <property type="entry name" value="TRANSPORT PROTEIN-RELATED"/>
    <property type="match status" value="1"/>
</dbReference>
<gene>
    <name evidence="2" type="ORF">EV214_10881</name>
</gene>
<dbReference type="AlphaFoldDB" id="A0A4R2L1P5"/>
<feature type="transmembrane region" description="Helical" evidence="1">
    <location>
        <begin position="130"/>
        <end position="154"/>
    </location>
</feature>
<reference evidence="2 3" key="1">
    <citation type="submission" date="2019-03" db="EMBL/GenBank/DDBJ databases">
        <title>Genomic Encyclopedia of Type Strains, Phase IV (KMG-IV): sequencing the most valuable type-strain genomes for metagenomic binning, comparative biology and taxonomic classification.</title>
        <authorList>
            <person name="Goeker M."/>
        </authorList>
    </citation>
    <scope>NUCLEOTIDE SEQUENCE [LARGE SCALE GENOMIC DNA]</scope>
    <source>
        <strain evidence="2 3">DSM 102940</strain>
    </source>
</reference>
<dbReference type="EMBL" id="SLWV01000008">
    <property type="protein sequence ID" value="TCO76478.1"/>
    <property type="molecule type" value="Genomic_DNA"/>
</dbReference>
<keyword evidence="1" id="KW-1133">Transmembrane helix</keyword>
<keyword evidence="1" id="KW-0812">Transmembrane</keyword>
<dbReference type="Proteomes" id="UP000294919">
    <property type="component" value="Unassembled WGS sequence"/>
</dbReference>
<name>A0A4R2L1P5_9FIRM</name>
<dbReference type="Pfam" id="PF06695">
    <property type="entry name" value="Sm_multidrug_ex"/>
    <property type="match status" value="1"/>
</dbReference>
<dbReference type="PANTHER" id="PTHR36007">
    <property type="entry name" value="TRANSPORT PROTEIN-RELATED"/>
    <property type="match status" value="1"/>
</dbReference>
<proteinExistence type="predicted"/>
<organism evidence="2 3">
    <name type="scientific">Marinisporobacter balticus</name>
    <dbReference type="NCBI Taxonomy" id="2018667"/>
    <lineage>
        <taxon>Bacteria</taxon>
        <taxon>Bacillati</taxon>
        <taxon>Bacillota</taxon>
        <taxon>Clostridia</taxon>
        <taxon>Peptostreptococcales</taxon>
        <taxon>Thermotaleaceae</taxon>
        <taxon>Marinisporobacter</taxon>
    </lineage>
</organism>
<dbReference type="OrthoDB" id="360192at2"/>
<sequence>MINQILEFASNEIMVLLMGAMPVMELKGAIPFGVSLGLSPIHAAILGLIGSMIPVPFLLILLKPVFIKLRKSPYWTKVINRITQRTLRKTKQIQKYKSLGLLLFVAIPLPTTGVWTGSIAAALLNIPLRYAFVSILVGNCIAAFIVMTLSHVAVNL</sequence>
<keyword evidence="1" id="KW-0472">Membrane</keyword>
<feature type="transmembrane region" description="Helical" evidence="1">
    <location>
        <begin position="41"/>
        <end position="62"/>
    </location>
</feature>
<evidence type="ECO:0000256" key="1">
    <source>
        <dbReference type="SAM" id="Phobius"/>
    </source>
</evidence>
<feature type="transmembrane region" description="Helical" evidence="1">
    <location>
        <begin position="99"/>
        <end position="124"/>
    </location>
</feature>
<dbReference type="InterPro" id="IPR009577">
    <property type="entry name" value="Sm_multidrug_ex"/>
</dbReference>
<evidence type="ECO:0000313" key="2">
    <source>
        <dbReference type="EMBL" id="TCO76478.1"/>
    </source>
</evidence>
<comment type="caution">
    <text evidence="2">The sequence shown here is derived from an EMBL/GenBank/DDBJ whole genome shotgun (WGS) entry which is preliminary data.</text>
</comment>
<evidence type="ECO:0000313" key="3">
    <source>
        <dbReference type="Proteomes" id="UP000294919"/>
    </source>
</evidence>